<sequence>MAQFVLNWTKRGYILTALCLILLVLTVKHQEFFLCKEKTLSTFERFCVWLGVMEKPKPCPGIDDLYSMAIEMGMATVGVLASSLLLPAVWGWTISVLGSAVRAVHGTALCVKGIAQSVKKSVQSIGRGISNSVKEASNLCVFVSVRNGTTNNIPDFGSKFKMSGCSRDHRHNDSGEYMGPGQGIALGVGGKVCQNPIQFKRFDGAF</sequence>
<organism evidence="1 2">
    <name type="scientific">Crassostrea virginica</name>
    <name type="common">Eastern oyster</name>
    <dbReference type="NCBI Taxonomy" id="6565"/>
    <lineage>
        <taxon>Eukaryota</taxon>
        <taxon>Metazoa</taxon>
        <taxon>Spiralia</taxon>
        <taxon>Lophotrochozoa</taxon>
        <taxon>Mollusca</taxon>
        <taxon>Bivalvia</taxon>
        <taxon>Autobranchia</taxon>
        <taxon>Pteriomorphia</taxon>
        <taxon>Ostreida</taxon>
        <taxon>Ostreoidea</taxon>
        <taxon>Ostreidae</taxon>
        <taxon>Crassostrea</taxon>
    </lineage>
</organism>
<dbReference type="RefSeq" id="XP_022331853.1">
    <property type="nucleotide sequence ID" value="XM_022476145.1"/>
</dbReference>
<dbReference type="KEGG" id="cvn:111129682"/>
<gene>
    <name evidence="2" type="primary">LOC111129682</name>
</gene>
<dbReference type="GeneID" id="111129682"/>
<protein>
    <submittedName>
        <fullName evidence="2">Uncharacterized protein LOC111129682</fullName>
    </submittedName>
</protein>
<accession>A0A8B8DW49</accession>
<evidence type="ECO:0000313" key="1">
    <source>
        <dbReference type="Proteomes" id="UP000694844"/>
    </source>
</evidence>
<dbReference type="AlphaFoldDB" id="A0A8B8DW49"/>
<name>A0A8B8DW49_CRAVI</name>
<reference evidence="2" key="1">
    <citation type="submission" date="2025-08" db="UniProtKB">
        <authorList>
            <consortium name="RefSeq"/>
        </authorList>
    </citation>
    <scope>IDENTIFICATION</scope>
    <source>
        <tissue evidence="2">Whole sample</tissue>
    </source>
</reference>
<keyword evidence="1" id="KW-1185">Reference proteome</keyword>
<dbReference type="Proteomes" id="UP000694844">
    <property type="component" value="Chromosome 4"/>
</dbReference>
<proteinExistence type="predicted"/>
<evidence type="ECO:0000313" key="2">
    <source>
        <dbReference type="RefSeq" id="XP_022331853.1"/>
    </source>
</evidence>